<dbReference type="FunFam" id="1.20.1560.10:FF:000242">
    <property type="entry name" value="Uncharacterized protein"/>
    <property type="match status" value="1"/>
</dbReference>
<keyword evidence="4" id="KW-0677">Repeat</keyword>
<evidence type="ECO:0000256" key="2">
    <source>
        <dbReference type="ARBA" id="ARBA00022448"/>
    </source>
</evidence>
<dbReference type="STRING" id="4795.A0A225UVU6"/>
<evidence type="ECO:0000256" key="6">
    <source>
        <dbReference type="ARBA" id="ARBA00022840"/>
    </source>
</evidence>
<dbReference type="GO" id="GO:0016020">
    <property type="term" value="C:membrane"/>
    <property type="evidence" value="ECO:0007669"/>
    <property type="project" value="InterPro"/>
</dbReference>
<evidence type="ECO:0000259" key="10">
    <source>
        <dbReference type="PROSITE" id="PS50929"/>
    </source>
</evidence>
<dbReference type="Gene3D" id="3.40.50.300">
    <property type="entry name" value="P-loop containing nucleotide triphosphate hydrolases"/>
    <property type="match status" value="1"/>
</dbReference>
<feature type="transmembrane region" description="Helical" evidence="9">
    <location>
        <begin position="359"/>
        <end position="383"/>
    </location>
</feature>
<evidence type="ECO:0000256" key="9">
    <source>
        <dbReference type="SAM" id="Phobius"/>
    </source>
</evidence>
<evidence type="ECO:0000256" key="1">
    <source>
        <dbReference type="ARBA" id="ARBA00004127"/>
    </source>
</evidence>
<dbReference type="InterPro" id="IPR027417">
    <property type="entry name" value="P-loop_NTPase"/>
</dbReference>
<evidence type="ECO:0000256" key="3">
    <source>
        <dbReference type="ARBA" id="ARBA00022692"/>
    </source>
</evidence>
<feature type="transmembrane region" description="Helical" evidence="9">
    <location>
        <begin position="129"/>
        <end position="154"/>
    </location>
</feature>
<dbReference type="Pfam" id="PF00664">
    <property type="entry name" value="ABC_membrane"/>
    <property type="match status" value="1"/>
</dbReference>
<dbReference type="Gene3D" id="1.20.1560.10">
    <property type="entry name" value="ABC transporter type 1, transmembrane domain"/>
    <property type="match status" value="1"/>
</dbReference>
<name>A0A225UVU6_9STRA</name>
<keyword evidence="12" id="KW-1185">Reference proteome</keyword>
<dbReference type="AlphaFoldDB" id="A0A225UVU6"/>
<evidence type="ECO:0000256" key="7">
    <source>
        <dbReference type="ARBA" id="ARBA00022989"/>
    </source>
</evidence>
<dbReference type="GO" id="GO:0005524">
    <property type="term" value="F:ATP binding"/>
    <property type="evidence" value="ECO:0007669"/>
    <property type="project" value="UniProtKB-KW"/>
</dbReference>
<dbReference type="OrthoDB" id="6500128at2759"/>
<feature type="non-terminal residue" evidence="11">
    <location>
        <position position="543"/>
    </location>
</feature>
<dbReference type="PROSITE" id="PS50929">
    <property type="entry name" value="ABC_TM1F"/>
    <property type="match status" value="1"/>
</dbReference>
<dbReference type="GO" id="GO:0012505">
    <property type="term" value="C:endomembrane system"/>
    <property type="evidence" value="ECO:0007669"/>
    <property type="project" value="UniProtKB-SubCell"/>
</dbReference>
<evidence type="ECO:0000256" key="4">
    <source>
        <dbReference type="ARBA" id="ARBA00022737"/>
    </source>
</evidence>
<dbReference type="InterPro" id="IPR050173">
    <property type="entry name" value="ABC_transporter_C-like"/>
</dbReference>
<evidence type="ECO:0000256" key="5">
    <source>
        <dbReference type="ARBA" id="ARBA00022741"/>
    </source>
</evidence>
<dbReference type="CDD" id="cd18579">
    <property type="entry name" value="ABC_6TM_ABCC_D1"/>
    <property type="match status" value="1"/>
</dbReference>
<evidence type="ECO:0000313" key="11">
    <source>
        <dbReference type="EMBL" id="OWY96349.1"/>
    </source>
</evidence>
<dbReference type="SUPFAM" id="SSF90123">
    <property type="entry name" value="ABC transporter transmembrane region"/>
    <property type="match status" value="1"/>
</dbReference>
<reference evidence="12" key="1">
    <citation type="submission" date="2017-03" db="EMBL/GenBank/DDBJ databases">
        <title>Phytopthora megakarya and P. palmivora, two closely related causual agents of cacao black pod achieved similar genome size and gene model numbers by different mechanisms.</title>
        <authorList>
            <person name="Ali S."/>
            <person name="Shao J."/>
            <person name="Larry D.J."/>
            <person name="Kronmiller B."/>
            <person name="Shen D."/>
            <person name="Strem M.D."/>
            <person name="Melnick R.L."/>
            <person name="Guiltinan M.J."/>
            <person name="Tyler B.M."/>
            <person name="Meinhardt L.W."/>
            <person name="Bailey B.A."/>
        </authorList>
    </citation>
    <scope>NUCLEOTIDE SEQUENCE [LARGE SCALE GENOMIC DNA]</scope>
    <source>
        <strain evidence="12">zdho120</strain>
    </source>
</reference>
<proteinExistence type="predicted"/>
<feature type="domain" description="ABC transmembrane type-1" evidence="10">
    <location>
        <begin position="136"/>
        <end position="418"/>
    </location>
</feature>
<keyword evidence="2" id="KW-0813">Transport</keyword>
<feature type="transmembrane region" description="Helical" evidence="9">
    <location>
        <begin position="174"/>
        <end position="197"/>
    </location>
</feature>
<protein>
    <submittedName>
        <fullName evidence="11">Multidrug resistance protein ABC transporter</fullName>
    </submittedName>
</protein>
<gene>
    <name evidence="11" type="ORF">PHMEG_00033402</name>
</gene>
<comment type="subcellular location">
    <subcellularLocation>
        <location evidence="1">Endomembrane system</location>
        <topology evidence="1">Multi-pass membrane protein</topology>
    </subcellularLocation>
</comment>
<dbReference type="PANTHER" id="PTHR24223">
    <property type="entry name" value="ATP-BINDING CASSETTE SUB-FAMILY C"/>
    <property type="match status" value="1"/>
</dbReference>
<feature type="transmembrane region" description="Helical" evidence="9">
    <location>
        <begin position="279"/>
        <end position="296"/>
    </location>
</feature>
<dbReference type="EMBL" id="NBNE01011753">
    <property type="protein sequence ID" value="OWY96349.1"/>
    <property type="molecule type" value="Genomic_DNA"/>
</dbReference>
<keyword evidence="8 9" id="KW-0472">Membrane</keyword>
<evidence type="ECO:0000313" key="12">
    <source>
        <dbReference type="Proteomes" id="UP000198211"/>
    </source>
</evidence>
<evidence type="ECO:0000256" key="8">
    <source>
        <dbReference type="ARBA" id="ARBA00023136"/>
    </source>
</evidence>
<dbReference type="InterPro" id="IPR011527">
    <property type="entry name" value="ABC1_TM_dom"/>
</dbReference>
<dbReference type="GO" id="GO:0140359">
    <property type="term" value="F:ABC-type transporter activity"/>
    <property type="evidence" value="ECO:0007669"/>
    <property type="project" value="InterPro"/>
</dbReference>
<dbReference type="Proteomes" id="UP000198211">
    <property type="component" value="Unassembled WGS sequence"/>
</dbReference>
<keyword evidence="7 9" id="KW-1133">Transmembrane helix</keyword>
<dbReference type="InterPro" id="IPR044746">
    <property type="entry name" value="ABCC_6TM_D1"/>
</dbReference>
<keyword evidence="3 9" id="KW-0812">Transmembrane</keyword>
<dbReference type="InterPro" id="IPR036640">
    <property type="entry name" value="ABC1_TM_sf"/>
</dbReference>
<organism evidence="11 12">
    <name type="scientific">Phytophthora megakarya</name>
    <dbReference type="NCBI Taxonomy" id="4795"/>
    <lineage>
        <taxon>Eukaryota</taxon>
        <taxon>Sar</taxon>
        <taxon>Stramenopiles</taxon>
        <taxon>Oomycota</taxon>
        <taxon>Peronosporomycetes</taxon>
        <taxon>Peronosporales</taxon>
        <taxon>Peronosporaceae</taxon>
        <taxon>Phytophthora</taxon>
    </lineage>
</organism>
<keyword evidence="5" id="KW-0547">Nucleotide-binding</keyword>
<dbReference type="PANTHER" id="PTHR24223:SF443">
    <property type="entry name" value="MULTIDRUG-RESISTANCE LIKE PROTEIN 1, ISOFORM I"/>
    <property type="match status" value="1"/>
</dbReference>
<feature type="transmembrane region" description="Helical" evidence="9">
    <location>
        <begin position="254"/>
        <end position="273"/>
    </location>
</feature>
<keyword evidence="6" id="KW-0067">ATP-binding</keyword>
<accession>A0A225UVU6</accession>
<comment type="caution">
    <text evidence="11">The sequence shown here is derived from an EMBL/GenBank/DDBJ whole genome shotgun (WGS) entry which is preliminary data.</text>
</comment>
<sequence>MHCDKIAVMDAGRVAEFDSPTALLAQPQSVFAALAKKSGTSESTKSPAIPFSQLPNPLAKASLISVVFAQWIQPMISLGSRRVLEIEDVWPACPSDESESLENRFHRFYEPHRRYIFGLSPVFMAYVKVFWADLTVVLVGCVVYVAALGLQTYVTRALLEFLNGEENVFHISSGYWLMVMMTGTSLVAVCVLNYLFFIDSRIGSNMRTLTMSLVYEKALKLSSAARQEYTTGEILTLMSVDTERVFTAMVQGPWLVMGPLAFVVSCVLIGFLFDFYAALAGAIVLTAVMVISIQQGDRIADLQRKLLRVIDERVKVTSETLQGIRVMKFYAWEDSLAQRVEKLRLKEVNLLRKFHSYQVINTVMLFITPIFLSGVTLGVYVLIRHTITVVEAFTLVAMVNIARAPLNQLPQAVAGLSKAKIAYARIDAFLASGEVPTKMVVLPTTNTTPSNNTPLIPSNANVDEAVIGRGHISIRDGEFIWPGNNIVVVTPADSNSEDISTDIVSPFEKFEIPSTDSSIKPGFQLEDVNLEIEHGSLVMIVGK</sequence>